<gene>
    <name evidence="2" type="ORF">NEF87_004457</name>
</gene>
<protein>
    <recommendedName>
        <fullName evidence="4">DUF4129 domain-containing protein</fullName>
    </recommendedName>
</protein>
<name>A0ABY6I0R2_9ARCH</name>
<proteinExistence type="predicted"/>
<organism evidence="2 3">
    <name type="scientific">Candidatus Lokiarchaeum ossiferum</name>
    <dbReference type="NCBI Taxonomy" id="2951803"/>
    <lineage>
        <taxon>Archaea</taxon>
        <taxon>Promethearchaeati</taxon>
        <taxon>Promethearchaeota</taxon>
        <taxon>Promethearchaeia</taxon>
        <taxon>Promethearchaeales</taxon>
        <taxon>Promethearchaeaceae</taxon>
        <taxon>Candidatus Lokiarchaeum</taxon>
    </lineage>
</organism>
<dbReference type="PROSITE" id="PS51257">
    <property type="entry name" value="PROKAR_LIPOPROTEIN"/>
    <property type="match status" value="1"/>
</dbReference>
<dbReference type="Proteomes" id="UP001208689">
    <property type="component" value="Chromosome"/>
</dbReference>
<evidence type="ECO:0000256" key="1">
    <source>
        <dbReference type="SAM" id="Phobius"/>
    </source>
</evidence>
<keyword evidence="3" id="KW-1185">Reference proteome</keyword>
<evidence type="ECO:0000313" key="2">
    <source>
        <dbReference type="EMBL" id="UYP48172.1"/>
    </source>
</evidence>
<evidence type="ECO:0008006" key="4">
    <source>
        <dbReference type="Google" id="ProtNLM"/>
    </source>
</evidence>
<keyword evidence="1" id="KW-1133">Transmembrane helix</keyword>
<dbReference type="EMBL" id="CP104013">
    <property type="protein sequence ID" value="UYP48172.1"/>
    <property type="molecule type" value="Genomic_DNA"/>
</dbReference>
<feature type="transmembrane region" description="Helical" evidence="1">
    <location>
        <begin position="12"/>
        <end position="30"/>
    </location>
</feature>
<feature type="transmembrane region" description="Helical" evidence="1">
    <location>
        <begin position="671"/>
        <end position="691"/>
    </location>
</feature>
<evidence type="ECO:0000313" key="3">
    <source>
        <dbReference type="Proteomes" id="UP001208689"/>
    </source>
</evidence>
<reference evidence="2" key="1">
    <citation type="submission" date="2022-09" db="EMBL/GenBank/DDBJ databases">
        <title>Actin cytoskeleton and complex cell architecture in an #Asgard archaeon.</title>
        <authorList>
            <person name="Ponce Toledo R.I."/>
            <person name="Schleper C."/>
            <person name="Rodrigues Oliveira T."/>
            <person name="Wollweber F."/>
            <person name="Xu J."/>
            <person name="Rittmann S."/>
            <person name="Klingl A."/>
            <person name="Pilhofer M."/>
        </authorList>
    </citation>
    <scope>NUCLEOTIDE SEQUENCE</scope>
    <source>
        <strain evidence="2">B-35</strain>
    </source>
</reference>
<keyword evidence="1" id="KW-0472">Membrane</keyword>
<keyword evidence="1" id="KW-0812">Transmembrane</keyword>
<accession>A0ABY6I0R2</accession>
<sequence>MNLKKHKNNDKLKSISVLATMILIGCSLVFQNAIQLSAIEKLDDTEDFYTNIDLSVTPKSADSSTIRVYLLSINQTHTNRGKNLTFTGYVEKVSGIVQIDPLILSYSNESGIDVFPIIDGHACDGSDGNTILYPNLTTKTSNINGDDGQFSFSYQVDSSYDIDQNMIINANCTTVEADNTYFGPDSIMNSSFVHDITVETFIDIDTNILSPLYDGNIFYVNYSIIDNLGTSLDFISENITIYRNNSLGDELLNITEYNVDYLTQNVSISYTRGTTDIGVHFNGINETLTNGETYYQYGECNASTVVEYLTARVFLLSMNQTHTLRGNSFTYSGYTQQLINNQFVNMTGIEVYPIIDGNHLPGNSIISGSDGLFSFTVNVAADYDNTVDMTLNANITENIGDNVIVGVSSIANSSLIQDITSRTNLSILIDNSIPKLIGDEFDLEITLTDELGGIFTIPTNRFELYRNRNLTSTLSQTGINIEALDSTVLIQNIVQENGMEHIGVHFLGVPTTKPGQSYLEYQAFNASTFIRRVQAINGSFSFANAVRNTTLPYVFTQGDVFLNGTISMDENYTVVSQTVDFYLNGQFIGYTETNAEGYFEFTFNLAEEGFAVNTSIDACVITLNLRNMDSEYLGSNTSTSINTITLTIEDGVPYVAPTNTSLIAGDVPLKWMNIVYVGLGVVALVVGLVIFQRQRMDRSSKRDRKLRKVDYSRFENVNVLYNQGRRREAIAYTYKIFADLINEKYGLVREEHETIRVFAITCVTKYGLDPMRTYPYLALVENIVYGFYDLNLEAFKKSMLVFGRVFQEITGTMLEFTLIESSDGGLESEQTLKIGAVSE</sequence>